<keyword evidence="2" id="KW-1185">Reference proteome</keyword>
<sequence>MITRTAGAASGCFVVLEFFLPNEQMHRVILVCGPTYTQDIGVIPHDLWLSPEKGLPDAPAARTISGIGAGSPHAF</sequence>
<gene>
    <name evidence="1" type="ORF">PM02_11235</name>
</gene>
<organism evidence="1 2">
    <name type="scientific">Sulfitobacter mediterraneus</name>
    <dbReference type="NCBI Taxonomy" id="83219"/>
    <lineage>
        <taxon>Bacteria</taxon>
        <taxon>Pseudomonadati</taxon>
        <taxon>Pseudomonadota</taxon>
        <taxon>Alphaproteobacteria</taxon>
        <taxon>Rhodobacterales</taxon>
        <taxon>Roseobacteraceae</taxon>
        <taxon>Sulfitobacter</taxon>
    </lineage>
</organism>
<evidence type="ECO:0000313" key="1">
    <source>
        <dbReference type="EMBL" id="KAJ03092.1"/>
    </source>
</evidence>
<evidence type="ECO:0000313" key="2">
    <source>
        <dbReference type="Proteomes" id="UP000027337"/>
    </source>
</evidence>
<comment type="caution">
    <text evidence="1">The sequence shown here is derived from an EMBL/GenBank/DDBJ whole genome shotgun (WGS) entry which is preliminary data.</text>
</comment>
<proteinExistence type="predicted"/>
<reference evidence="1 2" key="1">
    <citation type="journal article" date="2014" name="Genome Announc.">
        <title>Draft Genome Sequences of Two Isolates of the Roseobacter Group, Sulfitobacter sp. Strains 3SOLIMAR09 and 1FIGIMAR09, from Harbors of Mallorca Island (Mediterranean Sea).</title>
        <authorList>
            <person name="Mas-Llado M."/>
            <person name="Pina-Villalonga J.M."/>
            <person name="Brunet-Galmes I."/>
            <person name="Nogales B."/>
            <person name="Bosch R."/>
        </authorList>
    </citation>
    <scope>NUCLEOTIDE SEQUENCE [LARGE SCALE GENOMIC DNA]</scope>
    <source>
        <strain evidence="1 2">1FIGIMAR09</strain>
    </source>
</reference>
<name>A0A061SQF7_9RHOB</name>
<dbReference type="Proteomes" id="UP000027337">
    <property type="component" value="Unassembled WGS sequence"/>
</dbReference>
<accession>A0A061SQF7</accession>
<dbReference type="AlphaFoldDB" id="A0A061SQF7"/>
<protein>
    <submittedName>
        <fullName evidence="1">Uncharacterized protein</fullName>
    </submittedName>
</protein>
<dbReference type="STRING" id="83219.PM02_11235"/>
<dbReference type="EMBL" id="JEMU01000008">
    <property type="protein sequence ID" value="KAJ03092.1"/>
    <property type="molecule type" value="Genomic_DNA"/>
</dbReference>